<dbReference type="PANTHER" id="PTHR48098">
    <property type="entry name" value="ENTEROCHELIN ESTERASE-RELATED"/>
    <property type="match status" value="1"/>
</dbReference>
<gene>
    <name evidence="2" type="ORF">SAMN06265376_105239</name>
</gene>
<dbReference type="AlphaFoldDB" id="A0A239B058"/>
<feature type="chain" id="PRO_5013076842" description="Esterase" evidence="1">
    <location>
        <begin position="21"/>
        <end position="280"/>
    </location>
</feature>
<accession>A0A239B058</accession>
<dbReference type="PANTHER" id="PTHR48098:SF6">
    <property type="entry name" value="FERRI-BACILLIBACTIN ESTERASE BESA"/>
    <property type="match status" value="1"/>
</dbReference>
<evidence type="ECO:0000313" key="2">
    <source>
        <dbReference type="EMBL" id="SNS01001.1"/>
    </source>
</evidence>
<dbReference type="SUPFAM" id="SSF53474">
    <property type="entry name" value="alpha/beta-Hydrolases"/>
    <property type="match status" value="1"/>
</dbReference>
<dbReference type="InterPro" id="IPR050583">
    <property type="entry name" value="Mycobacterial_A85_antigen"/>
</dbReference>
<dbReference type="InterPro" id="IPR000801">
    <property type="entry name" value="Esterase-like"/>
</dbReference>
<dbReference type="Pfam" id="PF00756">
    <property type="entry name" value="Esterase"/>
    <property type="match status" value="1"/>
</dbReference>
<dbReference type="RefSeq" id="WP_089372490.1">
    <property type="nucleotide sequence ID" value="NZ_BMEP01000006.1"/>
</dbReference>
<reference evidence="2 3" key="1">
    <citation type="submission" date="2017-06" db="EMBL/GenBank/DDBJ databases">
        <authorList>
            <person name="Kim H.J."/>
            <person name="Triplett B.A."/>
        </authorList>
    </citation>
    <scope>NUCLEOTIDE SEQUENCE [LARGE SCALE GENOMIC DNA]</scope>
    <source>
        <strain evidence="2 3">DSM 25597</strain>
    </source>
</reference>
<dbReference type="OrthoDB" id="9784036at2"/>
<dbReference type="EMBL" id="FZNY01000005">
    <property type="protein sequence ID" value="SNS01001.1"/>
    <property type="molecule type" value="Genomic_DNA"/>
</dbReference>
<organism evidence="2 3">
    <name type="scientific">Dokdonia pacifica</name>
    <dbReference type="NCBI Taxonomy" id="1627892"/>
    <lineage>
        <taxon>Bacteria</taxon>
        <taxon>Pseudomonadati</taxon>
        <taxon>Bacteroidota</taxon>
        <taxon>Flavobacteriia</taxon>
        <taxon>Flavobacteriales</taxon>
        <taxon>Flavobacteriaceae</taxon>
        <taxon>Dokdonia</taxon>
    </lineage>
</organism>
<keyword evidence="1" id="KW-0732">Signal</keyword>
<dbReference type="InterPro" id="IPR029058">
    <property type="entry name" value="AB_hydrolase_fold"/>
</dbReference>
<evidence type="ECO:0000313" key="3">
    <source>
        <dbReference type="Proteomes" id="UP000198379"/>
    </source>
</evidence>
<evidence type="ECO:0008006" key="4">
    <source>
        <dbReference type="Google" id="ProtNLM"/>
    </source>
</evidence>
<keyword evidence="3" id="KW-1185">Reference proteome</keyword>
<feature type="signal peptide" evidence="1">
    <location>
        <begin position="1"/>
        <end position="20"/>
    </location>
</feature>
<sequence length="280" mass="31992">MKLHYAFLLLFSTLSLQGIAQQNSAPKTLETTPFTIGETRTFYSDILKENRTINVYLPASYTEKKEATYPVIYLLDGSKDEDFIHIAGIVQFGNFPWIKMLPESIIIGISNVDRKRDFTYPTTNKKDKEDFPTTGGSEAFISFLEKELQSYVANTYRISEERTLIGQSLGGLLATEILWKKPTLFSKYIIVSPSLWWDDNSLLPKERVAITKPTNVYVAVGKEGPYMESAAFSLIGTLKEDRNITSNFTYFDGQDHSNILHKAVYEAFVHFYPKEEEKKE</sequence>
<evidence type="ECO:0000256" key="1">
    <source>
        <dbReference type="SAM" id="SignalP"/>
    </source>
</evidence>
<protein>
    <recommendedName>
        <fullName evidence="4">Esterase</fullName>
    </recommendedName>
</protein>
<name>A0A239B058_9FLAO</name>
<dbReference type="Gene3D" id="3.40.50.1820">
    <property type="entry name" value="alpha/beta hydrolase"/>
    <property type="match status" value="1"/>
</dbReference>
<proteinExistence type="predicted"/>
<dbReference type="Proteomes" id="UP000198379">
    <property type="component" value="Unassembled WGS sequence"/>
</dbReference>